<evidence type="ECO:0000256" key="6">
    <source>
        <dbReference type="ARBA" id="ARBA00023136"/>
    </source>
</evidence>
<keyword evidence="5 7" id="KW-1133">Transmembrane helix</keyword>
<organism evidence="9 10">
    <name type="scientific">Pseudonocardia cypriaca</name>
    <dbReference type="NCBI Taxonomy" id="882449"/>
    <lineage>
        <taxon>Bacteria</taxon>
        <taxon>Bacillati</taxon>
        <taxon>Actinomycetota</taxon>
        <taxon>Actinomycetes</taxon>
        <taxon>Pseudonocardiales</taxon>
        <taxon>Pseudonocardiaceae</taxon>
        <taxon>Pseudonocardia</taxon>
    </lineage>
</organism>
<dbReference type="AlphaFoldDB" id="A0A543FU09"/>
<dbReference type="PANTHER" id="PTHR42718:SF46">
    <property type="entry name" value="BLR6921 PROTEIN"/>
    <property type="match status" value="1"/>
</dbReference>
<evidence type="ECO:0000256" key="4">
    <source>
        <dbReference type="ARBA" id="ARBA00022692"/>
    </source>
</evidence>
<dbReference type="PANTHER" id="PTHR42718">
    <property type="entry name" value="MAJOR FACILITATOR SUPERFAMILY MULTIDRUG TRANSPORTER MFSC"/>
    <property type="match status" value="1"/>
</dbReference>
<comment type="caution">
    <text evidence="9">The sequence shown here is derived from an EMBL/GenBank/DDBJ whole genome shotgun (WGS) entry which is preliminary data.</text>
</comment>
<feature type="transmembrane region" description="Helical" evidence="7">
    <location>
        <begin position="313"/>
        <end position="331"/>
    </location>
</feature>
<feature type="transmembrane region" description="Helical" evidence="7">
    <location>
        <begin position="84"/>
        <end position="103"/>
    </location>
</feature>
<dbReference type="InterPro" id="IPR001958">
    <property type="entry name" value="Tet-R_TetA/multi-R_MdtG-like"/>
</dbReference>
<feature type="transmembrane region" description="Helical" evidence="7">
    <location>
        <begin position="338"/>
        <end position="359"/>
    </location>
</feature>
<evidence type="ECO:0000256" key="3">
    <source>
        <dbReference type="ARBA" id="ARBA00022475"/>
    </source>
</evidence>
<comment type="subcellular location">
    <subcellularLocation>
        <location evidence="1">Cell membrane</location>
        <topology evidence="1">Multi-pass membrane protein</topology>
    </subcellularLocation>
</comment>
<dbReference type="SUPFAM" id="SSF103473">
    <property type="entry name" value="MFS general substrate transporter"/>
    <property type="match status" value="1"/>
</dbReference>
<gene>
    <name evidence="9" type="ORF">FB388_4537</name>
</gene>
<feature type="transmembrane region" description="Helical" evidence="7">
    <location>
        <begin position="405"/>
        <end position="426"/>
    </location>
</feature>
<dbReference type="Proteomes" id="UP000319818">
    <property type="component" value="Unassembled WGS sequence"/>
</dbReference>
<dbReference type="Gene3D" id="1.20.1250.20">
    <property type="entry name" value="MFS general substrate transporter like domains"/>
    <property type="match status" value="1"/>
</dbReference>
<feature type="transmembrane region" description="Helical" evidence="7">
    <location>
        <begin position="273"/>
        <end position="293"/>
    </location>
</feature>
<feature type="transmembrane region" description="Helical" evidence="7">
    <location>
        <begin position="172"/>
        <end position="191"/>
    </location>
</feature>
<sequence length="461" mass="47825">MTVTVDAAPRRALIRWLVFATVVLAMLMHAIDQTSVATALSAMQNDLGASLAWTGWTITIYSVGQILVLPLAGPMGDRFGARRVFLLAVAAFTVASVLCGLSSGTAQLIVFRFLQGLAGGALLPVATAIVSAEFGRDRDRAIALFSTAFPIGAILGPLAGGLILTFASWREIFFINVPVGVLLICLGRVLIRETPRTAPARVDVGGIAWLTTLLLSGMVAITRIGSFGEGWTGPASVVGAAAVALVAGRFLLRHLHRHPDPIVSPRLLTGQRLGLMNVMNVLFGAAVIGFSALLPHYAQIRYQMTPIASGGLLTVRAVFMIALSALAVGLLRRLGHRPLLLAGMAAITVSLLITGLPPVHTGPELWLSLGAAVMGFGMGLAAPSSANAGMHLVPEQAAAVSGLRVLFRQAGAIIAVSVVTAVTSAATDPAAANTAAFLVLAAVMGGAVVLAMRIPNQRGRW</sequence>
<evidence type="ECO:0000313" key="9">
    <source>
        <dbReference type="EMBL" id="TQM37328.1"/>
    </source>
</evidence>
<dbReference type="OrthoDB" id="9807274at2"/>
<dbReference type="GO" id="GO:0022857">
    <property type="term" value="F:transmembrane transporter activity"/>
    <property type="evidence" value="ECO:0007669"/>
    <property type="project" value="InterPro"/>
</dbReference>
<dbReference type="InterPro" id="IPR036259">
    <property type="entry name" value="MFS_trans_sf"/>
</dbReference>
<feature type="transmembrane region" description="Helical" evidence="7">
    <location>
        <begin position="142"/>
        <end position="166"/>
    </location>
</feature>
<dbReference type="GO" id="GO:0005886">
    <property type="term" value="C:plasma membrane"/>
    <property type="evidence" value="ECO:0007669"/>
    <property type="project" value="UniProtKB-SubCell"/>
</dbReference>
<evidence type="ECO:0000256" key="5">
    <source>
        <dbReference type="ARBA" id="ARBA00022989"/>
    </source>
</evidence>
<keyword evidence="2" id="KW-0813">Transport</keyword>
<dbReference type="RefSeq" id="WP_142104163.1">
    <property type="nucleotide sequence ID" value="NZ_VFPH01000002.1"/>
</dbReference>
<evidence type="ECO:0000313" key="10">
    <source>
        <dbReference type="Proteomes" id="UP000319818"/>
    </source>
</evidence>
<evidence type="ECO:0000259" key="8">
    <source>
        <dbReference type="PROSITE" id="PS50850"/>
    </source>
</evidence>
<feature type="transmembrane region" description="Helical" evidence="7">
    <location>
        <begin position="432"/>
        <end position="452"/>
    </location>
</feature>
<feature type="transmembrane region" description="Helical" evidence="7">
    <location>
        <begin position="109"/>
        <end position="130"/>
    </location>
</feature>
<protein>
    <submittedName>
        <fullName evidence="9">EmrB/QacA subfamily drug resistance transporter</fullName>
    </submittedName>
</protein>
<keyword evidence="3" id="KW-1003">Cell membrane</keyword>
<reference evidence="9 10" key="1">
    <citation type="submission" date="2019-06" db="EMBL/GenBank/DDBJ databases">
        <title>Sequencing the genomes of 1000 actinobacteria strains.</title>
        <authorList>
            <person name="Klenk H.-P."/>
        </authorList>
    </citation>
    <scope>NUCLEOTIDE SEQUENCE [LARGE SCALE GENOMIC DNA]</scope>
    <source>
        <strain evidence="9 10">DSM 45511</strain>
    </source>
</reference>
<evidence type="ECO:0000256" key="7">
    <source>
        <dbReference type="SAM" id="Phobius"/>
    </source>
</evidence>
<evidence type="ECO:0000256" key="2">
    <source>
        <dbReference type="ARBA" id="ARBA00022448"/>
    </source>
</evidence>
<dbReference type="EMBL" id="VFPH01000002">
    <property type="protein sequence ID" value="TQM37328.1"/>
    <property type="molecule type" value="Genomic_DNA"/>
</dbReference>
<feature type="transmembrane region" description="Helical" evidence="7">
    <location>
        <begin position="203"/>
        <end position="225"/>
    </location>
</feature>
<feature type="transmembrane region" description="Helical" evidence="7">
    <location>
        <begin position="12"/>
        <end position="31"/>
    </location>
</feature>
<feature type="domain" description="Major facilitator superfamily (MFS) profile" evidence="8">
    <location>
        <begin position="18"/>
        <end position="459"/>
    </location>
</feature>
<feature type="transmembrane region" description="Helical" evidence="7">
    <location>
        <begin position="365"/>
        <end position="384"/>
    </location>
</feature>
<feature type="transmembrane region" description="Helical" evidence="7">
    <location>
        <begin position="231"/>
        <end position="252"/>
    </location>
</feature>
<keyword evidence="10" id="KW-1185">Reference proteome</keyword>
<feature type="transmembrane region" description="Helical" evidence="7">
    <location>
        <begin position="51"/>
        <end position="72"/>
    </location>
</feature>
<keyword evidence="6 7" id="KW-0472">Membrane</keyword>
<dbReference type="Gene3D" id="1.20.1720.10">
    <property type="entry name" value="Multidrug resistance protein D"/>
    <property type="match status" value="1"/>
</dbReference>
<evidence type="ECO:0000256" key="1">
    <source>
        <dbReference type="ARBA" id="ARBA00004651"/>
    </source>
</evidence>
<keyword evidence="4 7" id="KW-0812">Transmembrane</keyword>
<dbReference type="CDD" id="cd17321">
    <property type="entry name" value="MFS_MMR_MDR_like"/>
    <property type="match status" value="1"/>
</dbReference>
<dbReference type="PROSITE" id="PS50850">
    <property type="entry name" value="MFS"/>
    <property type="match status" value="1"/>
</dbReference>
<dbReference type="Pfam" id="PF07690">
    <property type="entry name" value="MFS_1"/>
    <property type="match status" value="1"/>
</dbReference>
<proteinExistence type="predicted"/>
<dbReference type="PRINTS" id="PR01035">
    <property type="entry name" value="TCRTETA"/>
</dbReference>
<dbReference type="InterPro" id="IPR020846">
    <property type="entry name" value="MFS_dom"/>
</dbReference>
<dbReference type="InterPro" id="IPR011701">
    <property type="entry name" value="MFS"/>
</dbReference>
<accession>A0A543FU09</accession>
<name>A0A543FU09_9PSEU</name>